<dbReference type="EMBL" id="CAFZ01000093">
    <property type="protein sequence ID" value="CCA70742.1"/>
    <property type="molecule type" value="Genomic_DNA"/>
</dbReference>
<dbReference type="Pfam" id="PF23190">
    <property type="entry name" value="LHD_TRPY1"/>
    <property type="match status" value="1"/>
</dbReference>
<feature type="compositionally biased region" description="Polar residues" evidence="1">
    <location>
        <begin position="611"/>
        <end position="628"/>
    </location>
</feature>
<comment type="caution">
    <text evidence="5">The sequence shown here is derived from an EMBL/GenBank/DDBJ whole genome shotgun (WGS) entry which is preliminary data.</text>
</comment>
<name>G4THF9_SERID</name>
<keyword evidence="2" id="KW-0472">Membrane</keyword>
<feature type="transmembrane region" description="Helical" evidence="2">
    <location>
        <begin position="489"/>
        <end position="506"/>
    </location>
</feature>
<feature type="transmembrane region" description="Helical" evidence="2">
    <location>
        <begin position="402"/>
        <end position="423"/>
    </location>
</feature>
<dbReference type="Proteomes" id="UP000007148">
    <property type="component" value="Unassembled WGS sequence"/>
</dbReference>
<dbReference type="eggNOG" id="ENOG502QT9R">
    <property type="taxonomic scope" value="Eukaryota"/>
</dbReference>
<dbReference type="HOGENOM" id="CLU_009570_1_1_1"/>
<feature type="transmembrane region" description="Helical" evidence="2">
    <location>
        <begin position="302"/>
        <end position="324"/>
    </location>
</feature>
<evidence type="ECO:0000313" key="6">
    <source>
        <dbReference type="Proteomes" id="UP000007148"/>
    </source>
</evidence>
<dbReference type="PANTHER" id="PTHR35859">
    <property type="entry name" value="NONSELECTIVE CATION CHANNEL PROTEIN"/>
    <property type="match status" value="1"/>
</dbReference>
<keyword evidence="2" id="KW-0812">Transmembrane</keyword>
<dbReference type="InterPro" id="IPR056336">
    <property type="entry name" value="YVC1_C"/>
</dbReference>
<feature type="transmembrane region" description="Helical" evidence="2">
    <location>
        <begin position="336"/>
        <end position="361"/>
    </location>
</feature>
<gene>
    <name evidence="5" type="ORF">PIIN_04677</name>
</gene>
<dbReference type="Pfam" id="PF23317">
    <property type="entry name" value="YVC1_C"/>
    <property type="match status" value="1"/>
</dbReference>
<reference evidence="5 6" key="1">
    <citation type="journal article" date="2011" name="PLoS Pathog.">
        <title>Endophytic Life Strategies Decoded by Genome and Transcriptome Analyses of the Mutualistic Root Symbiont Piriformospora indica.</title>
        <authorList>
            <person name="Zuccaro A."/>
            <person name="Lahrmann U."/>
            <person name="Guldener U."/>
            <person name="Langen G."/>
            <person name="Pfiffi S."/>
            <person name="Biedenkopf D."/>
            <person name="Wong P."/>
            <person name="Samans B."/>
            <person name="Grimm C."/>
            <person name="Basiewicz M."/>
            <person name="Murat C."/>
            <person name="Martin F."/>
            <person name="Kogel K.H."/>
        </authorList>
    </citation>
    <scope>NUCLEOTIDE SEQUENCE [LARGE SCALE GENOMIC DNA]</scope>
    <source>
        <strain evidence="5 6">DSM 11827</strain>
    </source>
</reference>
<feature type="region of interest" description="Disordered" evidence="1">
    <location>
        <begin position="666"/>
        <end position="687"/>
    </location>
</feature>
<feature type="transmembrane region" description="Helical" evidence="2">
    <location>
        <begin position="458"/>
        <end position="477"/>
    </location>
</feature>
<dbReference type="PANTHER" id="PTHR35859:SF1">
    <property type="entry name" value="NONSELECTIVE CATION CHANNEL PROTEIN"/>
    <property type="match status" value="1"/>
</dbReference>
<feature type="region of interest" description="Disordered" evidence="1">
    <location>
        <begin position="576"/>
        <end position="634"/>
    </location>
</feature>
<evidence type="ECO:0000256" key="2">
    <source>
        <dbReference type="SAM" id="Phobius"/>
    </source>
</evidence>
<sequence length="788" mass="88973">MPADREHEIQPLLDQESALTVYDIIHQIRQDVITYIDTPLTYADLTGPELTYAFVKPLQEKYAKLENKAIIFCFLVNRVHFIRDPNFTTATLNRSRGLLCELLAMRVIRQWSNLIELAHVLITSWPVFEGCSDEILSKGRELQDNFDPREKVGNAMEMAILSDAKLFVKSAPCQKVIDAIWSGKIVYTAQSSYSLIRDHYKQAPIHYYDPHHAPMLDHYRLKVPAIRSILEYGNFLILFVLFVVTLEYYDPERINLAESIFMVYASGFCLEKLAAMQEHGLRVYIHGTWNGFDVAFKRWARLAGMDCLALAACLLFPRLAFVTLSNNLMVLAFRAMFWEFAILMAIAVFCFAGFLYSLWTLSRGTFDYSSSEITWWLLDLYFGLDATGFSRASTFHPIFGPALMVTFACLSNTLLLTVLVSILSHTFSTISSDAEAEAKFRRAVATIEGVKADALFSYLPPMNLLAFAVMFPASYILSPRWFHKVNTFLIIYRVCAAPVLIGVAFYERHTIHLPGITIYERVSHVAERVFDSLPRRLKRMTFFEGLAGNGADIDTVFMIEEEINHDSLDAIDIDEDEATQPQQRPSITSDSLTTPSRQRRKSNTSHVGPASSGQAITFRSNASDASVDQSRHAKRRSGIFGTIDATTPGPQPSPLAQLYQPIVPTEEDTTDEGMSLPPGAGLPPRRRLASMTRPRRPSIEPFQHAPSISPPVHSHPARPFGPPPAEHMLLPIPPSTLPEQAEEELRSPPVVRSPGELSEINRRIIEMERRQERIENLLISLVSEVKRK</sequence>
<dbReference type="OrthoDB" id="2373987at2759"/>
<dbReference type="InterPro" id="IPR056337">
    <property type="entry name" value="LHD_YVC1"/>
</dbReference>
<feature type="compositionally biased region" description="Polar residues" evidence="1">
    <location>
        <begin position="579"/>
        <end position="596"/>
    </location>
</feature>
<feature type="domain" description="Calcium channel YVC1-like C-terminal transmembrane" evidence="4">
    <location>
        <begin position="304"/>
        <end position="521"/>
    </location>
</feature>
<keyword evidence="5" id="KW-0675">Receptor</keyword>
<protein>
    <submittedName>
        <fullName evidence="5">Related to receptor-activated Ca2+-permeable cation channel-Laccaria bicolor</fullName>
    </submittedName>
</protein>
<evidence type="ECO:0000313" key="5">
    <source>
        <dbReference type="EMBL" id="CCA70742.1"/>
    </source>
</evidence>
<dbReference type="AlphaFoldDB" id="G4THF9"/>
<dbReference type="STRING" id="1109443.G4THF9"/>
<feature type="transmembrane region" description="Helical" evidence="2">
    <location>
        <begin position="229"/>
        <end position="249"/>
    </location>
</feature>
<feature type="domain" description="YVC1 N-terminal linker helical" evidence="3">
    <location>
        <begin position="21"/>
        <end position="202"/>
    </location>
</feature>
<evidence type="ECO:0000259" key="3">
    <source>
        <dbReference type="Pfam" id="PF23190"/>
    </source>
</evidence>
<dbReference type="InterPro" id="IPR052971">
    <property type="entry name" value="TRP_calcium_channel"/>
</dbReference>
<organism evidence="5 6">
    <name type="scientific">Serendipita indica (strain DSM 11827)</name>
    <name type="common">Root endophyte fungus</name>
    <name type="synonym">Piriformospora indica</name>
    <dbReference type="NCBI Taxonomy" id="1109443"/>
    <lineage>
        <taxon>Eukaryota</taxon>
        <taxon>Fungi</taxon>
        <taxon>Dikarya</taxon>
        <taxon>Basidiomycota</taxon>
        <taxon>Agaricomycotina</taxon>
        <taxon>Agaricomycetes</taxon>
        <taxon>Sebacinales</taxon>
        <taxon>Serendipitaceae</taxon>
        <taxon>Serendipita</taxon>
    </lineage>
</organism>
<evidence type="ECO:0000256" key="1">
    <source>
        <dbReference type="SAM" id="MobiDB-lite"/>
    </source>
</evidence>
<dbReference type="OMA" id="FPRIAFN"/>
<evidence type="ECO:0000259" key="4">
    <source>
        <dbReference type="Pfam" id="PF23317"/>
    </source>
</evidence>
<dbReference type="InParanoid" id="G4THF9"/>
<keyword evidence="2" id="KW-1133">Transmembrane helix</keyword>
<keyword evidence="6" id="KW-1185">Reference proteome</keyword>
<accession>G4THF9</accession>
<proteinExistence type="predicted"/>